<dbReference type="AlphaFoldDB" id="A0A2P2IMF9"/>
<accession>A0A2P2IMF9</accession>
<protein>
    <submittedName>
        <fullName evidence="1">Uncharacterized protein</fullName>
    </submittedName>
</protein>
<dbReference type="EMBL" id="GGEC01001927">
    <property type="protein sequence ID" value="MBW82410.1"/>
    <property type="molecule type" value="Transcribed_RNA"/>
</dbReference>
<proteinExistence type="predicted"/>
<reference evidence="1" key="1">
    <citation type="submission" date="2018-02" db="EMBL/GenBank/DDBJ databases">
        <title>Rhizophora mucronata_Transcriptome.</title>
        <authorList>
            <person name="Meera S.P."/>
            <person name="Sreeshan A."/>
            <person name="Augustine A."/>
        </authorList>
    </citation>
    <scope>NUCLEOTIDE SEQUENCE</scope>
    <source>
        <tissue evidence="1">Leaf</tissue>
    </source>
</reference>
<name>A0A2P2IMF9_RHIMU</name>
<organism evidence="1">
    <name type="scientific">Rhizophora mucronata</name>
    <name type="common">Asiatic mangrove</name>
    <dbReference type="NCBI Taxonomy" id="61149"/>
    <lineage>
        <taxon>Eukaryota</taxon>
        <taxon>Viridiplantae</taxon>
        <taxon>Streptophyta</taxon>
        <taxon>Embryophyta</taxon>
        <taxon>Tracheophyta</taxon>
        <taxon>Spermatophyta</taxon>
        <taxon>Magnoliopsida</taxon>
        <taxon>eudicotyledons</taxon>
        <taxon>Gunneridae</taxon>
        <taxon>Pentapetalae</taxon>
        <taxon>rosids</taxon>
        <taxon>fabids</taxon>
        <taxon>Malpighiales</taxon>
        <taxon>Rhizophoraceae</taxon>
        <taxon>Rhizophora</taxon>
    </lineage>
</organism>
<evidence type="ECO:0000313" key="1">
    <source>
        <dbReference type="EMBL" id="MBW82410.1"/>
    </source>
</evidence>
<sequence length="33" mass="3603">MQVLMSLVHMLKCIIRSPHAPLSSLVSVSPKLS</sequence>